<organism evidence="1 2">
    <name type="scientific">Gluconobacter wancherniae NBRC 103581</name>
    <dbReference type="NCBI Taxonomy" id="656744"/>
    <lineage>
        <taxon>Bacteria</taxon>
        <taxon>Pseudomonadati</taxon>
        <taxon>Pseudomonadota</taxon>
        <taxon>Alphaproteobacteria</taxon>
        <taxon>Acetobacterales</taxon>
        <taxon>Acetobacteraceae</taxon>
        <taxon>Gluconobacter</taxon>
    </lineage>
</organism>
<dbReference type="Proteomes" id="UP000321230">
    <property type="component" value="Unassembled WGS sequence"/>
</dbReference>
<protein>
    <submittedName>
        <fullName evidence="1">Uncharacterized protein</fullName>
    </submittedName>
</protein>
<evidence type="ECO:0000313" key="2">
    <source>
        <dbReference type="Proteomes" id="UP000321230"/>
    </source>
</evidence>
<sequence>MNDNVLCRGRFLVNAFGGGTLGVSLIDYAAHQESGKGQTRMKQFPRPKTLS</sequence>
<dbReference type="AlphaFoldDB" id="A0A511BA20"/>
<evidence type="ECO:0000313" key="1">
    <source>
        <dbReference type="EMBL" id="GEK94667.1"/>
    </source>
</evidence>
<keyword evidence="2" id="KW-1185">Reference proteome</keyword>
<dbReference type="EMBL" id="BJUZ01000004">
    <property type="protein sequence ID" value="GEK94667.1"/>
    <property type="molecule type" value="Genomic_DNA"/>
</dbReference>
<comment type="caution">
    <text evidence="1">The sequence shown here is derived from an EMBL/GenBank/DDBJ whole genome shotgun (WGS) entry which is preliminary data.</text>
</comment>
<proteinExistence type="predicted"/>
<name>A0A511BA20_9PROT</name>
<reference evidence="1 2" key="1">
    <citation type="submission" date="2019-07" db="EMBL/GenBank/DDBJ databases">
        <title>Whole genome shotgun sequence of Gluconobacter wancherniae NBRC 103581.</title>
        <authorList>
            <person name="Hosoyama A."/>
            <person name="Uohara A."/>
            <person name="Ohji S."/>
            <person name="Ichikawa N."/>
        </authorList>
    </citation>
    <scope>NUCLEOTIDE SEQUENCE [LARGE SCALE GENOMIC DNA]</scope>
    <source>
        <strain evidence="1 2">NBRC 103581</strain>
    </source>
</reference>
<gene>
    <name evidence="1" type="ORF">GWA01_24370</name>
</gene>
<accession>A0A511BA20</accession>